<evidence type="ECO:0000313" key="9">
    <source>
        <dbReference type="Proteomes" id="UP000051841"/>
    </source>
</evidence>
<comment type="caution">
    <text evidence="8">The sequence shown here is derived from an EMBL/GenBank/DDBJ whole genome shotgun (WGS) entry which is preliminary data.</text>
</comment>
<evidence type="ECO:0000256" key="5">
    <source>
        <dbReference type="PROSITE-ProRule" id="PRU00182"/>
    </source>
</evidence>
<evidence type="ECO:0000256" key="6">
    <source>
        <dbReference type="RuleBase" id="RU362028"/>
    </source>
</evidence>
<comment type="function">
    <text evidence="6">Responsible for synthesis of pseudouridine from uracil.</text>
</comment>
<evidence type="ECO:0000259" key="7">
    <source>
        <dbReference type="Pfam" id="PF00849"/>
    </source>
</evidence>
<dbReference type="Gene3D" id="3.30.2350.10">
    <property type="entry name" value="Pseudouridine synthase"/>
    <property type="match status" value="1"/>
</dbReference>
<evidence type="ECO:0000313" key="8">
    <source>
        <dbReference type="EMBL" id="KRN50923.1"/>
    </source>
</evidence>
<accession>A0A0R2HEK9</accession>
<proteinExistence type="inferred from homology"/>
<keyword evidence="3 6" id="KW-0413">Isomerase</keyword>
<dbReference type="NCBIfam" id="TIGR00005">
    <property type="entry name" value="rluA_subfam"/>
    <property type="match status" value="1"/>
</dbReference>
<keyword evidence="5" id="KW-0694">RNA-binding</keyword>
<dbReference type="PANTHER" id="PTHR21600:SF44">
    <property type="entry name" value="RIBOSOMAL LARGE SUBUNIT PSEUDOURIDINE SYNTHASE D"/>
    <property type="match status" value="1"/>
</dbReference>
<dbReference type="PANTHER" id="PTHR21600">
    <property type="entry name" value="MITOCHONDRIAL RNA PSEUDOURIDINE SYNTHASE"/>
    <property type="match status" value="1"/>
</dbReference>
<organism evidence="8 9">
    <name type="scientific">Kandleria vitulina DSM 20405</name>
    <dbReference type="NCBI Taxonomy" id="1410657"/>
    <lineage>
        <taxon>Bacteria</taxon>
        <taxon>Bacillati</taxon>
        <taxon>Bacillota</taxon>
        <taxon>Erysipelotrichia</taxon>
        <taxon>Erysipelotrichales</taxon>
        <taxon>Coprobacillaceae</taxon>
        <taxon>Kandleria</taxon>
    </lineage>
</organism>
<dbReference type="InterPro" id="IPR006224">
    <property type="entry name" value="PsdUridine_synth_RluA-like_CS"/>
</dbReference>
<dbReference type="PROSITE" id="PS01129">
    <property type="entry name" value="PSI_RLU"/>
    <property type="match status" value="1"/>
</dbReference>
<dbReference type="RefSeq" id="WP_031588480.1">
    <property type="nucleotide sequence ID" value="NZ_JNKN01000001.1"/>
</dbReference>
<dbReference type="CDD" id="cd02869">
    <property type="entry name" value="PseudoU_synth_RluA_like"/>
    <property type="match status" value="1"/>
</dbReference>
<keyword evidence="9" id="KW-1185">Reference proteome</keyword>
<dbReference type="GO" id="GO:0009982">
    <property type="term" value="F:pseudouridine synthase activity"/>
    <property type="evidence" value="ECO:0007669"/>
    <property type="project" value="InterPro"/>
</dbReference>
<dbReference type="InterPro" id="IPR006145">
    <property type="entry name" value="PsdUridine_synth_RsuA/RluA"/>
</dbReference>
<dbReference type="EC" id="5.4.99.-" evidence="6"/>
<dbReference type="InterPro" id="IPR006225">
    <property type="entry name" value="PsdUridine_synth_RluC/D"/>
</dbReference>
<dbReference type="EMBL" id="JQBL01000004">
    <property type="protein sequence ID" value="KRN50923.1"/>
    <property type="molecule type" value="Genomic_DNA"/>
</dbReference>
<comment type="catalytic activity">
    <reaction evidence="1 6">
        <text>a uridine in RNA = a pseudouridine in RNA</text>
        <dbReference type="Rhea" id="RHEA:48348"/>
        <dbReference type="Rhea" id="RHEA-COMP:12068"/>
        <dbReference type="Rhea" id="RHEA-COMP:12069"/>
        <dbReference type="ChEBI" id="CHEBI:65314"/>
        <dbReference type="ChEBI" id="CHEBI:65315"/>
    </reaction>
</comment>
<dbReference type="PROSITE" id="PS50889">
    <property type="entry name" value="S4"/>
    <property type="match status" value="1"/>
</dbReference>
<evidence type="ECO:0000256" key="3">
    <source>
        <dbReference type="ARBA" id="ARBA00023235"/>
    </source>
</evidence>
<dbReference type="Pfam" id="PF00849">
    <property type="entry name" value="PseudoU_synth_2"/>
    <property type="match status" value="1"/>
</dbReference>
<feature type="active site" evidence="4">
    <location>
        <position position="120"/>
    </location>
</feature>
<gene>
    <name evidence="8" type="ORF">IV49_GL001417</name>
</gene>
<evidence type="ECO:0000256" key="1">
    <source>
        <dbReference type="ARBA" id="ARBA00000073"/>
    </source>
</evidence>
<dbReference type="Proteomes" id="UP000051841">
    <property type="component" value="Unassembled WGS sequence"/>
</dbReference>
<dbReference type="AlphaFoldDB" id="A0A0R2HEK9"/>
<name>A0A0R2HEK9_9FIRM</name>
<reference evidence="8 9" key="1">
    <citation type="journal article" date="2015" name="Genome Announc.">
        <title>Expanding the biotechnology potential of lactobacilli through comparative genomics of 213 strains and associated genera.</title>
        <authorList>
            <person name="Sun Z."/>
            <person name="Harris H.M."/>
            <person name="McCann A."/>
            <person name="Guo C."/>
            <person name="Argimon S."/>
            <person name="Zhang W."/>
            <person name="Yang X."/>
            <person name="Jeffery I.B."/>
            <person name="Cooney J.C."/>
            <person name="Kagawa T.F."/>
            <person name="Liu W."/>
            <person name="Song Y."/>
            <person name="Salvetti E."/>
            <person name="Wrobel A."/>
            <person name="Rasinkangas P."/>
            <person name="Parkhill J."/>
            <person name="Rea M.C."/>
            <person name="O'Sullivan O."/>
            <person name="Ritari J."/>
            <person name="Douillard F.P."/>
            <person name="Paul Ross R."/>
            <person name="Yang R."/>
            <person name="Briner A.E."/>
            <person name="Felis G.E."/>
            <person name="de Vos W.M."/>
            <person name="Barrangou R."/>
            <person name="Klaenhammer T.R."/>
            <person name="Caufield P.W."/>
            <person name="Cui Y."/>
            <person name="Zhang H."/>
            <person name="O'Toole P.W."/>
        </authorList>
    </citation>
    <scope>NUCLEOTIDE SEQUENCE [LARGE SCALE GENOMIC DNA]</scope>
    <source>
        <strain evidence="8 9">DSM 20405</strain>
    </source>
</reference>
<dbReference type="InterPro" id="IPR050188">
    <property type="entry name" value="RluA_PseudoU_synthase"/>
</dbReference>
<dbReference type="SUPFAM" id="SSF55120">
    <property type="entry name" value="Pseudouridine synthase"/>
    <property type="match status" value="1"/>
</dbReference>
<evidence type="ECO:0000256" key="2">
    <source>
        <dbReference type="ARBA" id="ARBA00010876"/>
    </source>
</evidence>
<protein>
    <recommendedName>
        <fullName evidence="6">Pseudouridine synthase</fullName>
        <ecNumber evidence="6">5.4.99.-</ecNumber>
    </recommendedName>
</protein>
<dbReference type="CDD" id="cd00165">
    <property type="entry name" value="S4"/>
    <property type="match status" value="1"/>
</dbReference>
<dbReference type="PATRIC" id="fig|1410657.5.peg.1466"/>
<evidence type="ECO:0000256" key="4">
    <source>
        <dbReference type="PIRSR" id="PIRSR606225-1"/>
    </source>
</evidence>
<dbReference type="GO" id="GO:0000455">
    <property type="term" value="P:enzyme-directed rRNA pseudouridine synthesis"/>
    <property type="evidence" value="ECO:0007669"/>
    <property type="project" value="TreeGrafter"/>
</dbReference>
<dbReference type="GO" id="GO:0140098">
    <property type="term" value="F:catalytic activity, acting on RNA"/>
    <property type="evidence" value="ECO:0007669"/>
    <property type="project" value="UniProtKB-ARBA"/>
</dbReference>
<feature type="domain" description="Pseudouridine synthase RsuA/RluA-like" evidence="7">
    <location>
        <begin position="76"/>
        <end position="222"/>
    </location>
</feature>
<sequence>MKYKVTQETELLNFLLEATSKKRNDLKKALKFNQVLVNGKSESYHAFLLHAGDEVELGKKSRQDLPFPILYEDKEIIVINKPSGLVSEQTMHNKSETAFMIVNGYLKKKKEKAYLVHRLDQDTSGVMMFVKNKKLYEELTHNWNDYVLERSYQAIVEGTIKKDGRIENYLSENKMQKVYVSNKKGKKAITNYHVLKNVKGYTLLDVFIETGRKNQIRVHMSSLGHPIAGDRKYGAQTNPIRRLALHANIFAFEHPFTHKTMTFKAEMPETFYKVTGKLKK</sequence>
<dbReference type="GO" id="GO:0003723">
    <property type="term" value="F:RNA binding"/>
    <property type="evidence" value="ECO:0007669"/>
    <property type="project" value="UniProtKB-KW"/>
</dbReference>
<dbReference type="InterPro" id="IPR020103">
    <property type="entry name" value="PsdUridine_synth_cat_dom_sf"/>
</dbReference>
<comment type="similarity">
    <text evidence="2 6">Belongs to the pseudouridine synthase RluA family.</text>
</comment>